<feature type="binding site" evidence="8">
    <location>
        <position position="8"/>
    </location>
    <ligand>
        <name>Mg(2+)</name>
        <dbReference type="ChEBI" id="CHEBI:18420"/>
    </ligand>
</feature>
<evidence type="ECO:0000256" key="5">
    <source>
        <dbReference type="ARBA" id="ARBA00022801"/>
    </source>
</evidence>
<comment type="similarity">
    <text evidence="7 8">Belongs to the PINc/VapC protein family.</text>
</comment>
<dbReference type="GO" id="GO:0090729">
    <property type="term" value="F:toxin activity"/>
    <property type="evidence" value="ECO:0007669"/>
    <property type="project" value="UniProtKB-KW"/>
</dbReference>
<dbReference type="InterPro" id="IPR002716">
    <property type="entry name" value="PIN_dom"/>
</dbReference>
<dbReference type="Proteomes" id="UP000216352">
    <property type="component" value="Unassembled WGS sequence"/>
</dbReference>
<accession>A0A261FSJ2</accession>
<feature type="domain" description="PIN" evidence="10">
    <location>
        <begin position="5"/>
        <end position="132"/>
    </location>
</feature>
<dbReference type="InterPro" id="IPR022907">
    <property type="entry name" value="VapC_family"/>
</dbReference>
<keyword evidence="2 8" id="KW-1277">Toxin-antitoxin system</keyword>
<evidence type="ECO:0000256" key="2">
    <source>
        <dbReference type="ARBA" id="ARBA00022649"/>
    </source>
</evidence>
<dbReference type="Pfam" id="PF01850">
    <property type="entry name" value="PIN"/>
    <property type="match status" value="1"/>
</dbReference>
<keyword evidence="6 8" id="KW-0460">Magnesium</keyword>
<dbReference type="HAMAP" id="MF_00265">
    <property type="entry name" value="VapC_Nob1"/>
    <property type="match status" value="1"/>
</dbReference>
<keyword evidence="3 8" id="KW-0540">Nuclease</keyword>
<dbReference type="InterPro" id="IPR029060">
    <property type="entry name" value="PIN-like_dom_sf"/>
</dbReference>
<evidence type="ECO:0000259" key="10">
    <source>
        <dbReference type="Pfam" id="PF01850"/>
    </source>
</evidence>
<evidence type="ECO:0000256" key="3">
    <source>
        <dbReference type="ARBA" id="ARBA00022722"/>
    </source>
</evidence>
<evidence type="ECO:0000256" key="6">
    <source>
        <dbReference type="ARBA" id="ARBA00022842"/>
    </source>
</evidence>
<dbReference type="OrthoDB" id="9804823at2"/>
<dbReference type="CDD" id="cd18731">
    <property type="entry name" value="PIN_NgFitB-like"/>
    <property type="match status" value="1"/>
</dbReference>
<keyword evidence="5 8" id="KW-0378">Hydrolase</keyword>
<comment type="cofactor">
    <cofactor evidence="1 8">
        <name>Mg(2+)</name>
        <dbReference type="ChEBI" id="CHEBI:18420"/>
    </cofactor>
</comment>
<comment type="function">
    <text evidence="8">Toxic component of a toxin-antitoxin (TA) system. An RNase.</text>
</comment>
<dbReference type="PANTHER" id="PTHR33653">
    <property type="entry name" value="RIBONUCLEASE VAPC2"/>
    <property type="match status" value="1"/>
</dbReference>
<evidence type="ECO:0000256" key="9">
    <source>
        <dbReference type="SAM" id="MobiDB-lite"/>
    </source>
</evidence>
<dbReference type="GO" id="GO:0000287">
    <property type="term" value="F:magnesium ion binding"/>
    <property type="evidence" value="ECO:0007669"/>
    <property type="project" value="UniProtKB-UniRule"/>
</dbReference>
<evidence type="ECO:0000313" key="11">
    <source>
        <dbReference type="EMBL" id="OZG62038.1"/>
    </source>
</evidence>
<dbReference type="Gene3D" id="3.40.50.1010">
    <property type="entry name" value="5'-nuclease"/>
    <property type="match status" value="1"/>
</dbReference>
<evidence type="ECO:0000256" key="4">
    <source>
        <dbReference type="ARBA" id="ARBA00022723"/>
    </source>
</evidence>
<feature type="binding site" evidence="8">
    <location>
        <position position="106"/>
    </location>
    <ligand>
        <name>Mg(2+)</name>
        <dbReference type="ChEBI" id="CHEBI:18420"/>
    </ligand>
</feature>
<sequence>MRRPVILDTNVVSEAMSPSPNPNVVDWLISTPVDRLHLTTITVGELLFGVALLPEGQRKRTYCETIARTMEYYQNRTFAFDAAAVIAYADIRAKRQRMGRPVSTQDAQIAAIARANGCAVATRNIKDFEDADVPLINPWDPPASSRTTSPTGRAGSSRR</sequence>
<reference evidence="11 12" key="1">
    <citation type="journal article" date="2017" name="BMC Genomics">
        <title>Comparative genomic and phylogenomic analyses of the Bifidobacteriaceae family.</title>
        <authorList>
            <person name="Lugli G.A."/>
            <person name="Milani C."/>
            <person name="Turroni F."/>
            <person name="Duranti S."/>
            <person name="Mancabelli L."/>
            <person name="Mangifesta M."/>
            <person name="Ferrario C."/>
            <person name="Modesto M."/>
            <person name="Mattarelli P."/>
            <person name="Jiri K."/>
            <person name="van Sinderen D."/>
            <person name="Ventura M."/>
        </authorList>
    </citation>
    <scope>NUCLEOTIDE SEQUENCE [LARGE SCALE GENOMIC DNA]</scope>
    <source>
        <strain evidence="11 12">DSM 28807</strain>
    </source>
</reference>
<dbReference type="EMBL" id="MWWX01000006">
    <property type="protein sequence ID" value="OZG62038.1"/>
    <property type="molecule type" value="Genomic_DNA"/>
</dbReference>
<keyword evidence="4 8" id="KW-0479">Metal-binding</keyword>
<dbReference type="SUPFAM" id="SSF88723">
    <property type="entry name" value="PIN domain-like"/>
    <property type="match status" value="1"/>
</dbReference>
<evidence type="ECO:0000256" key="8">
    <source>
        <dbReference type="HAMAP-Rule" id="MF_00265"/>
    </source>
</evidence>
<dbReference type="GO" id="GO:0004540">
    <property type="term" value="F:RNA nuclease activity"/>
    <property type="evidence" value="ECO:0007669"/>
    <property type="project" value="InterPro"/>
</dbReference>
<organism evidence="11 12">
    <name type="scientific">Bifidobacterium lemurum</name>
    <dbReference type="NCBI Taxonomy" id="1603886"/>
    <lineage>
        <taxon>Bacteria</taxon>
        <taxon>Bacillati</taxon>
        <taxon>Actinomycetota</taxon>
        <taxon>Actinomycetes</taxon>
        <taxon>Bifidobacteriales</taxon>
        <taxon>Bifidobacteriaceae</taxon>
        <taxon>Bifidobacterium</taxon>
    </lineage>
</organism>
<protein>
    <recommendedName>
        <fullName evidence="8">Ribonuclease VapC</fullName>
        <shortName evidence="8">RNase VapC</shortName>
        <ecNumber evidence="8">3.1.-.-</ecNumber>
    </recommendedName>
    <alternativeName>
        <fullName evidence="8">Toxin VapC</fullName>
    </alternativeName>
</protein>
<dbReference type="STRING" id="1603886.GCA_001895165_01573"/>
<comment type="caution">
    <text evidence="11">The sequence shown here is derived from an EMBL/GenBank/DDBJ whole genome shotgun (WGS) entry which is preliminary data.</text>
</comment>
<dbReference type="RefSeq" id="WP_072726273.1">
    <property type="nucleotide sequence ID" value="NZ_BDIS01000020.1"/>
</dbReference>
<evidence type="ECO:0000256" key="7">
    <source>
        <dbReference type="ARBA" id="ARBA00038093"/>
    </source>
</evidence>
<dbReference type="GO" id="GO:0016787">
    <property type="term" value="F:hydrolase activity"/>
    <property type="evidence" value="ECO:0007669"/>
    <property type="project" value="UniProtKB-KW"/>
</dbReference>
<gene>
    <name evidence="8" type="primary">vapC</name>
    <name evidence="11" type="ORF">BLEM_1156</name>
</gene>
<dbReference type="EC" id="3.1.-.-" evidence="8"/>
<dbReference type="InterPro" id="IPR050556">
    <property type="entry name" value="Type_II_TA_system_RNase"/>
</dbReference>
<keyword evidence="12" id="KW-1185">Reference proteome</keyword>
<feature type="region of interest" description="Disordered" evidence="9">
    <location>
        <begin position="136"/>
        <end position="159"/>
    </location>
</feature>
<evidence type="ECO:0000313" key="12">
    <source>
        <dbReference type="Proteomes" id="UP000216352"/>
    </source>
</evidence>
<dbReference type="PANTHER" id="PTHR33653:SF1">
    <property type="entry name" value="RIBONUCLEASE VAPC2"/>
    <property type="match status" value="1"/>
</dbReference>
<name>A0A261FSJ2_9BIFI</name>
<dbReference type="AlphaFoldDB" id="A0A261FSJ2"/>
<keyword evidence="8" id="KW-0800">Toxin</keyword>
<evidence type="ECO:0000256" key="1">
    <source>
        <dbReference type="ARBA" id="ARBA00001946"/>
    </source>
</evidence>
<proteinExistence type="inferred from homology"/>